<keyword evidence="1" id="KW-0472">Membrane</keyword>
<dbReference type="GeneID" id="118416202"/>
<reference evidence="2" key="1">
    <citation type="journal article" date="2020" name="Nat. Ecol. Evol.">
        <title>Deeply conserved synteny resolves early events in vertebrate evolution.</title>
        <authorList>
            <person name="Simakov O."/>
            <person name="Marletaz F."/>
            <person name="Yue J.X."/>
            <person name="O'Connell B."/>
            <person name="Jenkins J."/>
            <person name="Brandt A."/>
            <person name="Calef R."/>
            <person name="Tung C.H."/>
            <person name="Huang T.K."/>
            <person name="Schmutz J."/>
            <person name="Satoh N."/>
            <person name="Yu J.K."/>
            <person name="Putnam N.H."/>
            <person name="Green R.E."/>
            <person name="Rokhsar D.S."/>
        </authorList>
    </citation>
    <scope>NUCLEOTIDE SEQUENCE [LARGE SCALE GENOMIC DNA]</scope>
    <source>
        <strain evidence="2">S238N-H82</strain>
    </source>
</reference>
<name>A0A9J7MSC1_BRAFL</name>
<dbReference type="AlphaFoldDB" id="A0A9J7MSC1"/>
<feature type="transmembrane region" description="Helical" evidence="1">
    <location>
        <begin position="48"/>
        <end position="68"/>
    </location>
</feature>
<proteinExistence type="predicted"/>
<evidence type="ECO:0000313" key="3">
    <source>
        <dbReference type="RefSeq" id="XP_035677176.1"/>
    </source>
</evidence>
<sequence length="120" mass="13456">MWRARVCREWRQVRAIKDKVSGSPVPGVQTVERLKVELGKSKKRTSTYLLLSAYMAVILTFPDVELNYRSRQNYDTSYSSVHEMFSAAPGMFIAGFVISVVLTLLSLGMFIAGFVISVVS</sequence>
<reference evidence="3" key="2">
    <citation type="submission" date="2025-08" db="UniProtKB">
        <authorList>
            <consortium name="RefSeq"/>
        </authorList>
    </citation>
    <scope>IDENTIFICATION</scope>
    <source>
        <strain evidence="3">S238N-H82</strain>
        <tissue evidence="3">Testes</tissue>
    </source>
</reference>
<keyword evidence="2" id="KW-1185">Reference proteome</keyword>
<dbReference type="RefSeq" id="XP_035677176.1">
    <property type="nucleotide sequence ID" value="XM_035821283.1"/>
</dbReference>
<evidence type="ECO:0000313" key="2">
    <source>
        <dbReference type="Proteomes" id="UP000001554"/>
    </source>
</evidence>
<keyword evidence="1" id="KW-1133">Transmembrane helix</keyword>
<dbReference type="Proteomes" id="UP000001554">
    <property type="component" value="Chromosome 5"/>
</dbReference>
<accession>A0A9J7MSC1</accession>
<keyword evidence="1" id="KW-0812">Transmembrane</keyword>
<organism evidence="2 3">
    <name type="scientific">Branchiostoma floridae</name>
    <name type="common">Florida lancelet</name>
    <name type="synonym">Amphioxus</name>
    <dbReference type="NCBI Taxonomy" id="7739"/>
    <lineage>
        <taxon>Eukaryota</taxon>
        <taxon>Metazoa</taxon>
        <taxon>Chordata</taxon>
        <taxon>Cephalochordata</taxon>
        <taxon>Leptocardii</taxon>
        <taxon>Amphioxiformes</taxon>
        <taxon>Branchiostomatidae</taxon>
        <taxon>Branchiostoma</taxon>
    </lineage>
</organism>
<gene>
    <name evidence="3" type="primary">LOC118416202</name>
</gene>
<dbReference type="KEGG" id="bfo:118416202"/>
<protein>
    <submittedName>
        <fullName evidence="3">Uncharacterized protein LOC118416202</fullName>
    </submittedName>
</protein>
<evidence type="ECO:0000256" key="1">
    <source>
        <dbReference type="SAM" id="Phobius"/>
    </source>
</evidence>
<feature type="transmembrane region" description="Helical" evidence="1">
    <location>
        <begin position="88"/>
        <end position="119"/>
    </location>
</feature>